<feature type="compositionally biased region" description="Basic residues" evidence="1">
    <location>
        <begin position="72"/>
        <end position="81"/>
    </location>
</feature>
<feature type="region of interest" description="Disordered" evidence="1">
    <location>
        <begin position="310"/>
        <end position="354"/>
    </location>
</feature>
<dbReference type="Proteomes" id="UP001610728">
    <property type="component" value="Unassembled WGS sequence"/>
</dbReference>
<keyword evidence="4" id="KW-1185">Reference proteome</keyword>
<protein>
    <submittedName>
        <fullName evidence="3">Mucin</fullName>
    </submittedName>
</protein>
<feature type="compositionally biased region" description="Low complexity" evidence="1">
    <location>
        <begin position="35"/>
        <end position="64"/>
    </location>
</feature>
<evidence type="ECO:0000313" key="3">
    <source>
        <dbReference type="EMBL" id="KAL2888154.1"/>
    </source>
</evidence>
<feature type="region of interest" description="Disordered" evidence="1">
    <location>
        <begin position="369"/>
        <end position="403"/>
    </location>
</feature>
<comment type="caution">
    <text evidence="3">The sequence shown here is derived from an EMBL/GenBank/DDBJ whole genome shotgun (WGS) entry which is preliminary data.</text>
</comment>
<accession>A0ABR4MIX7</accession>
<sequence>MPYNTRRKSLSLPSLGIHVPMTLAEKAAAASRTKSSLSAARLTSTSTPTPSSSSNRLRRSALLAHGEEPHAKRQKKFHKQLSRFDCTPPPSPRVEESTIESGAESDDSLNLPTLDDVDDEVVRASMKQLHASGNRPHLIKELATCLAQHLAILQHLSLQIMADLKTETNILMLRFRSTNPSAIVASRLSSFIKRSIWTPKSPCPIGKELESVHPRRTYFFLTGCPRQPLPEVTTSLDNSSVDARARSLLSPEDSSDLSASEEGDDDDLPSVKLYRARSPSPEVDLSSPEFDSADDLDNAENLGALSRPWLKCRRGRGPPPPLESDEHEFTQTATGLQKRKLNDPSLEVPSETESELAFVDDLPKYDLWANDTRPSVSTGSSLLSPNPKNQSPRASKKDNEGDHWVPLGVSVVSWDRIPETIDLDELDSLLESC</sequence>
<feature type="region of interest" description="Disordered" evidence="1">
    <location>
        <begin position="247"/>
        <end position="296"/>
    </location>
</feature>
<feature type="domain" description="GDS1 winged helix" evidence="2">
    <location>
        <begin position="115"/>
        <end position="154"/>
    </location>
</feature>
<dbReference type="GeneID" id="98118267"/>
<dbReference type="EMBL" id="JABSNW010000004">
    <property type="protein sequence ID" value="KAL2888154.1"/>
    <property type="molecule type" value="Genomic_DNA"/>
</dbReference>
<reference evidence="3 4" key="1">
    <citation type="submission" date="2020-05" db="EMBL/GenBank/DDBJ databases">
        <title>Ceratocystis lukuohia genome.</title>
        <authorList>
            <person name="Harrington T.C."/>
            <person name="Kim K."/>
            <person name="Mayers C.G."/>
        </authorList>
    </citation>
    <scope>NUCLEOTIDE SEQUENCE [LARGE SCALE GENOMIC DNA]</scope>
    <source>
        <strain evidence="3 4">C4212</strain>
    </source>
</reference>
<dbReference type="InterPro" id="IPR057511">
    <property type="entry name" value="WH_GDS1"/>
</dbReference>
<organism evidence="3 4">
    <name type="scientific">Ceratocystis lukuohia</name>
    <dbReference type="NCBI Taxonomy" id="2019550"/>
    <lineage>
        <taxon>Eukaryota</taxon>
        <taxon>Fungi</taxon>
        <taxon>Dikarya</taxon>
        <taxon>Ascomycota</taxon>
        <taxon>Pezizomycotina</taxon>
        <taxon>Sordariomycetes</taxon>
        <taxon>Hypocreomycetidae</taxon>
        <taxon>Microascales</taxon>
        <taxon>Ceratocystidaceae</taxon>
        <taxon>Ceratocystis</taxon>
    </lineage>
</organism>
<proteinExistence type="predicted"/>
<dbReference type="Pfam" id="PF25318">
    <property type="entry name" value="WHD_GDS1"/>
    <property type="match status" value="2"/>
</dbReference>
<evidence type="ECO:0000313" key="4">
    <source>
        <dbReference type="Proteomes" id="UP001610728"/>
    </source>
</evidence>
<gene>
    <name evidence="3" type="ORF">HOO65_040491</name>
</gene>
<feature type="domain" description="GDS1 winged helix" evidence="2">
    <location>
        <begin position="176"/>
        <end position="228"/>
    </location>
</feature>
<feature type="region of interest" description="Disordered" evidence="1">
    <location>
        <begin position="35"/>
        <end position="111"/>
    </location>
</feature>
<evidence type="ECO:0000256" key="1">
    <source>
        <dbReference type="SAM" id="MobiDB-lite"/>
    </source>
</evidence>
<dbReference type="RefSeq" id="XP_070859334.1">
    <property type="nucleotide sequence ID" value="XM_071002833.1"/>
</dbReference>
<feature type="compositionally biased region" description="Acidic residues" evidence="1">
    <location>
        <begin position="253"/>
        <end position="268"/>
    </location>
</feature>
<feature type="compositionally biased region" description="Polar residues" evidence="1">
    <location>
        <begin position="372"/>
        <end position="393"/>
    </location>
</feature>
<name>A0ABR4MIX7_9PEZI</name>
<evidence type="ECO:0000259" key="2">
    <source>
        <dbReference type="Pfam" id="PF25318"/>
    </source>
</evidence>